<comment type="caution">
    <text evidence="9">The sequence shown here is derived from an EMBL/GenBank/DDBJ whole genome shotgun (WGS) entry which is preliminary data.</text>
</comment>
<dbReference type="EMBL" id="PYZR01000099">
    <property type="protein sequence ID" value="PTF65926.1"/>
    <property type="molecule type" value="Genomic_DNA"/>
</dbReference>
<accession>A0A2T4LRE4</accession>
<feature type="compositionally biased region" description="Low complexity" evidence="6">
    <location>
        <begin position="212"/>
        <end position="243"/>
    </location>
</feature>
<feature type="compositionally biased region" description="Low complexity" evidence="6">
    <location>
        <begin position="103"/>
        <end position="114"/>
    </location>
</feature>
<feature type="region of interest" description="Disordered" evidence="6">
    <location>
        <begin position="335"/>
        <end position="370"/>
    </location>
</feature>
<sequence>MKKMVTATIATLSLGAIGVAQGEAHASENNQSNTQYTSNHASSDIFNYGYIDQDDNGNYHHTLDGNWDQSMFDQQQYYFYLIDNEGNYHYYYFPMNNQSANTSNVDNVNASDDNNYTDDQSHEEVQSEGYDINQPSENNDVDNSATTNQRTESEQTTQSNSNNVNNTANNAQNNVENNTQNNASTNNNYETSYTQNNGTNDVQQNATSSNDSTPQQQAAPQQNNTQSEAASNSSSNNSTHSSNWLTKNRQLQPYGSYHSGGAHYGVDYAMDENTPVYSLADGTVIQSGWSNYGGGNQVTIQEKNSDNYQWYMHMNSLNVKSGQEVKEGQQIGLSGSTGNSTAPHLHFQRMSGGVGNGYSVDPTSYVNSKS</sequence>
<protein>
    <recommendedName>
        <fullName evidence="4">lysostaphin</fullName>
        <ecNumber evidence="4">3.4.24.75</ecNumber>
    </recommendedName>
</protein>
<dbReference type="GO" id="GO:0004222">
    <property type="term" value="F:metalloendopeptidase activity"/>
    <property type="evidence" value="ECO:0007669"/>
    <property type="project" value="TreeGrafter"/>
</dbReference>
<gene>
    <name evidence="9" type="ORF">BUY34_08755</name>
</gene>
<comment type="cofactor">
    <cofactor evidence="2">
        <name>Zn(2+)</name>
        <dbReference type="ChEBI" id="CHEBI:29105"/>
    </cofactor>
</comment>
<keyword evidence="5" id="KW-0645">Protease</keyword>
<dbReference type="InterPro" id="IPR050570">
    <property type="entry name" value="Cell_wall_metabolism_enzyme"/>
</dbReference>
<evidence type="ECO:0000256" key="7">
    <source>
        <dbReference type="SAM" id="SignalP"/>
    </source>
</evidence>
<feature type="compositionally biased region" description="Polar residues" evidence="6">
    <location>
        <begin position="198"/>
        <end position="211"/>
    </location>
</feature>
<dbReference type="Gene3D" id="2.40.50.290">
    <property type="match status" value="1"/>
</dbReference>
<dbReference type="PANTHER" id="PTHR21666:SF270">
    <property type="entry name" value="MUREIN HYDROLASE ACTIVATOR ENVC"/>
    <property type="match status" value="1"/>
</dbReference>
<dbReference type="SUPFAM" id="SSF51261">
    <property type="entry name" value="Duplicated hybrid motif"/>
    <property type="match status" value="1"/>
</dbReference>
<feature type="compositionally biased region" description="Polar residues" evidence="6">
    <location>
        <begin position="361"/>
        <end position="370"/>
    </location>
</feature>
<evidence type="ECO:0000256" key="2">
    <source>
        <dbReference type="ARBA" id="ARBA00001947"/>
    </source>
</evidence>
<name>A0A2T4LRE4_9STAP</name>
<dbReference type="RefSeq" id="WP_107523561.1">
    <property type="nucleotide sequence ID" value="NZ_JABXXI010000004.1"/>
</dbReference>
<dbReference type="EC" id="3.4.24.75" evidence="4"/>
<feature type="domain" description="M23ase beta-sheet core" evidence="8">
    <location>
        <begin position="262"/>
        <end position="361"/>
    </location>
</feature>
<evidence type="ECO:0000313" key="10">
    <source>
        <dbReference type="Proteomes" id="UP000241208"/>
    </source>
</evidence>
<reference evidence="9 10" key="1">
    <citation type="journal article" date="2016" name="Front. Microbiol.">
        <title>Comprehensive Phylogenetic Analysis of Bovine Non-aureus Staphylococci Species Based on Whole-Genome Sequencing.</title>
        <authorList>
            <person name="Naushad S."/>
            <person name="Barkema H.W."/>
            <person name="Luby C."/>
            <person name="Condas L.A."/>
            <person name="Nobrega D.B."/>
            <person name="Carson D.A."/>
            <person name="De Buck J."/>
        </authorList>
    </citation>
    <scope>NUCLEOTIDE SEQUENCE [LARGE SCALE GENOMIC DNA]</scope>
    <source>
        <strain evidence="9 10">SNUC 3829</strain>
    </source>
</reference>
<keyword evidence="5" id="KW-0378">Hydrolase</keyword>
<evidence type="ECO:0000313" key="9">
    <source>
        <dbReference type="EMBL" id="PTF65926.1"/>
    </source>
</evidence>
<dbReference type="AlphaFoldDB" id="A0A2T4LRE4"/>
<feature type="chain" id="PRO_5015768915" description="lysostaphin" evidence="7">
    <location>
        <begin position="27"/>
        <end position="370"/>
    </location>
</feature>
<dbReference type="Pfam" id="PF01551">
    <property type="entry name" value="Peptidase_M23"/>
    <property type="match status" value="1"/>
</dbReference>
<comment type="catalytic activity">
    <reaction evidence="1">
        <text>Hydrolysis of the -Gly-|-Gly- bond in the pentaglycine inter-peptide link joining staphylococcal cell wall peptidoglycans.</text>
        <dbReference type="EC" id="3.4.24.75"/>
    </reaction>
</comment>
<dbReference type="InterPro" id="IPR011055">
    <property type="entry name" value="Dup_hybrid_motif"/>
</dbReference>
<evidence type="ECO:0000256" key="4">
    <source>
        <dbReference type="ARBA" id="ARBA00012322"/>
    </source>
</evidence>
<dbReference type="STRING" id="29382.BZ166_05440"/>
<keyword evidence="5" id="KW-0482">Metalloprotease</keyword>
<dbReference type="GO" id="GO:0006508">
    <property type="term" value="P:proteolysis"/>
    <property type="evidence" value="ECO:0007669"/>
    <property type="project" value="UniProtKB-KW"/>
</dbReference>
<feature type="region of interest" description="Disordered" evidence="6">
    <location>
        <begin position="103"/>
        <end position="243"/>
    </location>
</feature>
<proteinExistence type="inferred from homology"/>
<organism evidence="9 10">
    <name type="scientific">Staphylococcus cohnii</name>
    <dbReference type="NCBI Taxonomy" id="29382"/>
    <lineage>
        <taxon>Bacteria</taxon>
        <taxon>Bacillati</taxon>
        <taxon>Bacillota</taxon>
        <taxon>Bacilli</taxon>
        <taxon>Bacillales</taxon>
        <taxon>Staphylococcaceae</taxon>
        <taxon>Staphylococcus</taxon>
        <taxon>Staphylococcus cohnii species complex</taxon>
    </lineage>
</organism>
<feature type="signal peptide" evidence="7">
    <location>
        <begin position="1"/>
        <end position="26"/>
    </location>
</feature>
<feature type="compositionally biased region" description="Polar residues" evidence="6">
    <location>
        <begin position="133"/>
        <end position="145"/>
    </location>
</feature>
<dbReference type="CDD" id="cd12797">
    <property type="entry name" value="M23_peptidase"/>
    <property type="match status" value="1"/>
</dbReference>
<evidence type="ECO:0000256" key="6">
    <source>
        <dbReference type="SAM" id="MobiDB-lite"/>
    </source>
</evidence>
<evidence type="ECO:0000256" key="5">
    <source>
        <dbReference type="ARBA" id="ARBA00023049"/>
    </source>
</evidence>
<evidence type="ECO:0000259" key="8">
    <source>
        <dbReference type="Pfam" id="PF01551"/>
    </source>
</evidence>
<evidence type="ECO:0000256" key="3">
    <source>
        <dbReference type="ARBA" id="ARBA00006646"/>
    </source>
</evidence>
<keyword evidence="7" id="KW-0732">Signal</keyword>
<evidence type="ECO:0000256" key="1">
    <source>
        <dbReference type="ARBA" id="ARBA00001667"/>
    </source>
</evidence>
<dbReference type="Proteomes" id="UP000241208">
    <property type="component" value="Unassembled WGS sequence"/>
</dbReference>
<dbReference type="InterPro" id="IPR016047">
    <property type="entry name" value="M23ase_b-sheet_dom"/>
</dbReference>
<comment type="similarity">
    <text evidence="3">Belongs to the peptidase M23B family.</text>
</comment>
<dbReference type="PANTHER" id="PTHR21666">
    <property type="entry name" value="PEPTIDASE-RELATED"/>
    <property type="match status" value="1"/>
</dbReference>
<feature type="compositionally biased region" description="Low complexity" evidence="6">
    <location>
        <begin position="146"/>
        <end position="197"/>
    </location>
</feature>
<dbReference type="Gene3D" id="2.70.70.10">
    <property type="entry name" value="Glucose Permease (Domain IIA)"/>
    <property type="match status" value="1"/>
</dbReference>